<dbReference type="PRINTS" id="PR00120">
    <property type="entry name" value="HATPASE"/>
</dbReference>
<keyword evidence="9 11" id="KW-1133">Transmembrane helix</keyword>
<dbReference type="AlphaFoldDB" id="K1RJQ6"/>
<feature type="transmembrane region" description="Helical" evidence="11">
    <location>
        <begin position="752"/>
        <end position="770"/>
    </location>
</feature>
<dbReference type="Gene3D" id="2.70.150.10">
    <property type="entry name" value="Calcium-transporting ATPase, cytoplasmic transduction domain A"/>
    <property type="match status" value="1"/>
</dbReference>
<evidence type="ECO:0000256" key="9">
    <source>
        <dbReference type="ARBA" id="ARBA00022989"/>
    </source>
</evidence>
<dbReference type="FunFam" id="2.70.150.10:FF:000160">
    <property type="entry name" value="Sarcoplasmic/endoplasmic reticulum calcium ATPase 1"/>
    <property type="match status" value="1"/>
</dbReference>
<dbReference type="GO" id="GO:0005886">
    <property type="term" value="C:plasma membrane"/>
    <property type="evidence" value="ECO:0007669"/>
    <property type="project" value="UniProtKB-SubCell"/>
</dbReference>
<dbReference type="GO" id="GO:1990573">
    <property type="term" value="P:potassium ion import across plasma membrane"/>
    <property type="evidence" value="ECO:0007669"/>
    <property type="project" value="TreeGrafter"/>
</dbReference>
<sequence>MYFKNEEDIFKTLNSNIDGLDSKEAKKRLNDYGQNIILNKNKTPLILRFLKQFNDTMIIILLVVAVLLYFYGCFYSHEYTDTIVILFVVFINAIVGFIQEEKSALILKDLKKYETSTSKVKRDDKILIINTKELVPGDIIYLESGETVPADIRILRCENLKVDESALTGESIPVQKSADVLKENLIIQEQKNMLFLGTNITNGKCTGIVVSTGKNSELGKIALSLNEIDRIETPLQLKIKELSKKITLIVFVILIFIFILALINKYTILEIIMLCSSLAVAAIPEGLPTVITITLSVGISNLAKKKTVVKQMQAVETLGAIDIICSDKTGTITQNKMTVKDEYVIDEKMLNYICALCNDGLIYKDKYVGDPTETCLYDYLYNKKINSLNLRKKCERLLDVPFDSDRKMFTTLNKIDDNVYVLCKGSMDSLIEKVNLSKTQKKEVLDKVKNFSKNALRTLGFAYKKLDYVPKNIKELEKEENNLFFAGILGMIDPPRKSVKESVALCKNAGIRPIMITGDGIDTATTIAKDVGIITSDNEAILGSELDKYNDKELEDIVKKYSVYARVNPTHKEKIVFALQSSGKIVAMTGDGVNDAPAIKDAHVGVGMGITGTDVTKSASDIVLMDDSFSTIVVAIEEGRRIYNNIRNNIVFSLSSNFAEIFTIIIGLFTKTTILLPIYILFIDLVTDSIPSICLSFEKSEDGIMNKKPRGINKPLFTPFIKASIAFSAIIETLFVVLTYFISLKMYGQETAMSLALLSMVIQEIVYSLSCRNLKQSVVKQGLFSNKAMNYGLLLIILIELIVFITPVGKLISVTSINISLILVVFLINFMAIFIYELIKPLLVKCFKD</sequence>
<dbReference type="InterPro" id="IPR006068">
    <property type="entry name" value="ATPase_P-typ_cation-transptr_C"/>
</dbReference>
<evidence type="ECO:0000256" key="2">
    <source>
        <dbReference type="ARBA" id="ARBA00022475"/>
    </source>
</evidence>
<evidence type="ECO:0000256" key="5">
    <source>
        <dbReference type="ARBA" id="ARBA00022741"/>
    </source>
</evidence>
<keyword evidence="7" id="KW-0460">Magnesium</keyword>
<dbReference type="InterPro" id="IPR044492">
    <property type="entry name" value="P_typ_ATPase_HD_dom"/>
</dbReference>
<evidence type="ECO:0000256" key="7">
    <source>
        <dbReference type="ARBA" id="ARBA00022842"/>
    </source>
</evidence>
<reference evidence="13" key="1">
    <citation type="journal article" date="2013" name="Environ. Microbiol.">
        <title>Microbiota from the distal guts of lean and obese adolescents exhibit partial functional redundancy besides clear differences in community structure.</title>
        <authorList>
            <person name="Ferrer M."/>
            <person name="Ruiz A."/>
            <person name="Lanza F."/>
            <person name="Haange S.B."/>
            <person name="Oberbach A."/>
            <person name="Till H."/>
            <person name="Bargiela R."/>
            <person name="Campoy C."/>
            <person name="Segura M.T."/>
            <person name="Richter M."/>
            <person name="von Bergen M."/>
            <person name="Seifert J."/>
            <person name="Suarez A."/>
        </authorList>
    </citation>
    <scope>NUCLEOTIDE SEQUENCE</scope>
</reference>
<dbReference type="InterPro" id="IPR023299">
    <property type="entry name" value="ATPase_P-typ_cyto_dom_N"/>
</dbReference>
<evidence type="ECO:0000256" key="1">
    <source>
        <dbReference type="ARBA" id="ARBA00004651"/>
    </source>
</evidence>
<dbReference type="PANTHER" id="PTHR43294">
    <property type="entry name" value="SODIUM/POTASSIUM-TRANSPORTING ATPASE SUBUNIT ALPHA"/>
    <property type="match status" value="1"/>
</dbReference>
<evidence type="ECO:0000256" key="3">
    <source>
        <dbReference type="ARBA" id="ARBA00022553"/>
    </source>
</evidence>
<dbReference type="SUPFAM" id="SSF81653">
    <property type="entry name" value="Calcium ATPase, transduction domain A"/>
    <property type="match status" value="1"/>
</dbReference>
<keyword evidence="6" id="KW-0067">ATP-binding</keyword>
<feature type="transmembrane region" description="Helical" evidence="11">
    <location>
        <begin position="791"/>
        <end position="813"/>
    </location>
</feature>
<feature type="transmembrane region" description="Helical" evidence="11">
    <location>
        <begin position="246"/>
        <end position="266"/>
    </location>
</feature>
<dbReference type="GO" id="GO:0005391">
    <property type="term" value="F:P-type sodium:potassium-exchanging transporter activity"/>
    <property type="evidence" value="ECO:0007669"/>
    <property type="project" value="TreeGrafter"/>
</dbReference>
<keyword evidence="3" id="KW-0597">Phosphoprotein</keyword>
<dbReference type="GO" id="GO:0016887">
    <property type="term" value="F:ATP hydrolysis activity"/>
    <property type="evidence" value="ECO:0007669"/>
    <property type="project" value="InterPro"/>
</dbReference>
<keyword evidence="4 11" id="KW-0812">Transmembrane</keyword>
<protein>
    <submittedName>
        <fullName evidence="13">Cation-transporting P-type ATPase</fullName>
    </submittedName>
</protein>
<evidence type="ECO:0000256" key="4">
    <source>
        <dbReference type="ARBA" id="ARBA00022692"/>
    </source>
</evidence>
<dbReference type="InterPro" id="IPR023214">
    <property type="entry name" value="HAD_sf"/>
</dbReference>
<evidence type="ECO:0000256" key="8">
    <source>
        <dbReference type="ARBA" id="ARBA00022967"/>
    </source>
</evidence>
<dbReference type="Gene3D" id="3.40.50.1000">
    <property type="entry name" value="HAD superfamily/HAD-like"/>
    <property type="match status" value="1"/>
</dbReference>
<feature type="transmembrane region" description="Helical" evidence="11">
    <location>
        <begin position="819"/>
        <end position="839"/>
    </location>
</feature>
<dbReference type="Gene3D" id="1.20.1110.10">
    <property type="entry name" value="Calcium-transporting ATPase, transmembrane domain"/>
    <property type="match status" value="2"/>
</dbReference>
<dbReference type="SFLD" id="SFLDF00027">
    <property type="entry name" value="p-type_atpase"/>
    <property type="match status" value="1"/>
</dbReference>
<dbReference type="Gene3D" id="3.40.1110.10">
    <property type="entry name" value="Calcium-transporting ATPase, cytoplasmic domain N"/>
    <property type="match status" value="1"/>
</dbReference>
<dbReference type="Pfam" id="PF00689">
    <property type="entry name" value="Cation_ATPase_C"/>
    <property type="match status" value="1"/>
</dbReference>
<evidence type="ECO:0000256" key="6">
    <source>
        <dbReference type="ARBA" id="ARBA00022840"/>
    </source>
</evidence>
<dbReference type="PRINTS" id="PR00119">
    <property type="entry name" value="CATATPASE"/>
</dbReference>
<dbReference type="SUPFAM" id="SSF81665">
    <property type="entry name" value="Calcium ATPase, transmembrane domain M"/>
    <property type="match status" value="1"/>
</dbReference>
<evidence type="ECO:0000259" key="12">
    <source>
        <dbReference type="SMART" id="SM00831"/>
    </source>
</evidence>
<dbReference type="InterPro" id="IPR023298">
    <property type="entry name" value="ATPase_P-typ_TM_dom_sf"/>
</dbReference>
<comment type="caution">
    <text evidence="13">The sequence shown here is derived from an EMBL/GenBank/DDBJ whole genome shotgun (WGS) entry which is preliminary data.</text>
</comment>
<keyword evidence="8" id="KW-1278">Translocase</keyword>
<dbReference type="PANTHER" id="PTHR43294:SF21">
    <property type="entry name" value="CATION TRANSPORTING ATPASE"/>
    <property type="match status" value="1"/>
</dbReference>
<comment type="subcellular location">
    <subcellularLocation>
        <location evidence="1">Cell membrane</location>
        <topology evidence="1">Multi-pass membrane protein</topology>
    </subcellularLocation>
</comment>
<gene>
    <name evidence="13" type="ORF">OBE_16770</name>
</gene>
<organism evidence="13">
    <name type="scientific">human gut metagenome</name>
    <dbReference type="NCBI Taxonomy" id="408170"/>
    <lineage>
        <taxon>unclassified sequences</taxon>
        <taxon>metagenomes</taxon>
        <taxon>organismal metagenomes</taxon>
    </lineage>
</organism>
<proteinExistence type="predicted"/>
<dbReference type="InterPro" id="IPR050510">
    <property type="entry name" value="Cation_transp_ATPase_P-type"/>
</dbReference>
<dbReference type="Pfam" id="PF13246">
    <property type="entry name" value="Cation_ATPase"/>
    <property type="match status" value="1"/>
</dbReference>
<keyword evidence="10 11" id="KW-0472">Membrane</keyword>
<dbReference type="GO" id="GO:0005524">
    <property type="term" value="F:ATP binding"/>
    <property type="evidence" value="ECO:0007669"/>
    <property type="project" value="UniProtKB-KW"/>
</dbReference>
<dbReference type="NCBIfam" id="TIGR01494">
    <property type="entry name" value="ATPase_P-type"/>
    <property type="match status" value="2"/>
</dbReference>
<name>K1RJQ6_9ZZZZ</name>
<evidence type="ECO:0000313" key="13">
    <source>
        <dbReference type="EMBL" id="EKC45628.1"/>
    </source>
</evidence>
<dbReference type="InterPro" id="IPR004014">
    <property type="entry name" value="ATPase_P-typ_cation-transptr_N"/>
</dbReference>
<dbReference type="PROSITE" id="PS00154">
    <property type="entry name" value="ATPASE_E1_E2"/>
    <property type="match status" value="1"/>
</dbReference>
<evidence type="ECO:0000256" key="11">
    <source>
        <dbReference type="SAM" id="Phobius"/>
    </source>
</evidence>
<dbReference type="InterPro" id="IPR001757">
    <property type="entry name" value="P_typ_ATPase"/>
</dbReference>
<feature type="transmembrane region" description="Helical" evidence="11">
    <location>
        <begin position="716"/>
        <end position="740"/>
    </location>
</feature>
<dbReference type="InterPro" id="IPR059000">
    <property type="entry name" value="ATPase_P-type_domA"/>
</dbReference>
<keyword evidence="2" id="KW-1003">Cell membrane</keyword>
<keyword evidence="5" id="KW-0547">Nucleotide-binding</keyword>
<feature type="domain" description="Cation-transporting P-type ATPase N-terminal" evidence="12">
    <location>
        <begin position="2"/>
        <end position="73"/>
    </location>
</feature>
<dbReference type="InterPro" id="IPR018303">
    <property type="entry name" value="ATPase_P-typ_P_site"/>
</dbReference>
<dbReference type="Pfam" id="PF00690">
    <property type="entry name" value="Cation_ATPase_N"/>
    <property type="match status" value="1"/>
</dbReference>
<feature type="transmembrane region" description="Helical" evidence="11">
    <location>
        <begin position="83"/>
        <end position="99"/>
    </location>
</feature>
<dbReference type="InterPro" id="IPR008250">
    <property type="entry name" value="ATPase_P-typ_transduc_dom_A_sf"/>
</dbReference>
<dbReference type="GO" id="GO:0030007">
    <property type="term" value="P:intracellular potassium ion homeostasis"/>
    <property type="evidence" value="ECO:0007669"/>
    <property type="project" value="TreeGrafter"/>
</dbReference>
<dbReference type="SFLD" id="SFLDG00002">
    <property type="entry name" value="C1.7:_P-type_atpase_like"/>
    <property type="match status" value="1"/>
</dbReference>
<dbReference type="SMART" id="SM00831">
    <property type="entry name" value="Cation_ATPase_N"/>
    <property type="match status" value="1"/>
</dbReference>
<dbReference type="GO" id="GO:1902600">
    <property type="term" value="P:proton transmembrane transport"/>
    <property type="evidence" value="ECO:0007669"/>
    <property type="project" value="TreeGrafter"/>
</dbReference>
<dbReference type="GO" id="GO:0006883">
    <property type="term" value="P:intracellular sodium ion homeostasis"/>
    <property type="evidence" value="ECO:0007669"/>
    <property type="project" value="TreeGrafter"/>
</dbReference>
<dbReference type="InterPro" id="IPR036412">
    <property type="entry name" value="HAD-like_sf"/>
</dbReference>
<feature type="transmembrane region" description="Helical" evidence="11">
    <location>
        <begin position="57"/>
        <end position="77"/>
    </location>
</feature>
<dbReference type="GO" id="GO:0036376">
    <property type="term" value="P:sodium ion export across plasma membrane"/>
    <property type="evidence" value="ECO:0007669"/>
    <property type="project" value="TreeGrafter"/>
</dbReference>
<dbReference type="SUPFAM" id="SSF56784">
    <property type="entry name" value="HAD-like"/>
    <property type="match status" value="1"/>
</dbReference>
<accession>K1RJQ6</accession>
<dbReference type="SFLD" id="SFLDS00003">
    <property type="entry name" value="Haloacid_Dehalogenase"/>
    <property type="match status" value="1"/>
</dbReference>
<evidence type="ECO:0000256" key="10">
    <source>
        <dbReference type="ARBA" id="ARBA00023136"/>
    </source>
</evidence>
<dbReference type="EMBL" id="AJWZ01011335">
    <property type="protein sequence ID" value="EKC45628.1"/>
    <property type="molecule type" value="Genomic_DNA"/>
</dbReference>
<dbReference type="Pfam" id="PF00122">
    <property type="entry name" value="E1-E2_ATPase"/>
    <property type="match status" value="1"/>
</dbReference>